<evidence type="ECO:0000313" key="1">
    <source>
        <dbReference type="EMBL" id="KAI0039515.1"/>
    </source>
</evidence>
<gene>
    <name evidence="1" type="ORF">FA95DRAFT_1612513</name>
</gene>
<evidence type="ECO:0000313" key="2">
    <source>
        <dbReference type="Proteomes" id="UP000814033"/>
    </source>
</evidence>
<reference evidence="1" key="1">
    <citation type="submission" date="2021-02" db="EMBL/GenBank/DDBJ databases">
        <authorList>
            <consortium name="DOE Joint Genome Institute"/>
            <person name="Ahrendt S."/>
            <person name="Looney B.P."/>
            <person name="Miyauchi S."/>
            <person name="Morin E."/>
            <person name="Drula E."/>
            <person name="Courty P.E."/>
            <person name="Chicoki N."/>
            <person name="Fauchery L."/>
            <person name="Kohler A."/>
            <person name="Kuo A."/>
            <person name="Labutti K."/>
            <person name="Pangilinan J."/>
            <person name="Lipzen A."/>
            <person name="Riley R."/>
            <person name="Andreopoulos W."/>
            <person name="He G."/>
            <person name="Johnson J."/>
            <person name="Barry K.W."/>
            <person name="Grigoriev I.V."/>
            <person name="Nagy L."/>
            <person name="Hibbett D."/>
            <person name="Henrissat B."/>
            <person name="Matheny P.B."/>
            <person name="Labbe J."/>
            <person name="Martin F."/>
        </authorList>
    </citation>
    <scope>NUCLEOTIDE SEQUENCE</scope>
    <source>
        <strain evidence="1">FP105234-sp</strain>
    </source>
</reference>
<keyword evidence="2" id="KW-1185">Reference proteome</keyword>
<accession>A0ACB8R6D3</accession>
<proteinExistence type="predicted"/>
<sequence>MATGDTLQDVDVVISGHGTVDVVFRPADSGVGTHIRFLSTPRDGPNPTPAGNGTHAVAIDVREVASADPPATASPGAAPPSQPIATDPAPIVHPAPSAPAASPADAPMQFDRADSPSPQPRNDVLESDAAQDSAHHAQDSEREGQQNYGDGTYSNDAHDSAHDAQDSEREDEQVYGDGTMMMVPMSQMAQIMMGRLDDSEVARRGLPPGIYVDFEPPSQEDEGSNSNASDPQPPPSQTANGPSRKRARRVRRGRGY</sequence>
<name>A0ACB8R6D3_9AGAM</name>
<protein>
    <submittedName>
        <fullName evidence="1">Uncharacterized protein</fullName>
    </submittedName>
</protein>
<dbReference type="Proteomes" id="UP000814033">
    <property type="component" value="Unassembled WGS sequence"/>
</dbReference>
<comment type="caution">
    <text evidence="1">The sequence shown here is derived from an EMBL/GenBank/DDBJ whole genome shotgun (WGS) entry which is preliminary data.</text>
</comment>
<organism evidence="1 2">
    <name type="scientific">Auriscalpium vulgare</name>
    <dbReference type="NCBI Taxonomy" id="40419"/>
    <lineage>
        <taxon>Eukaryota</taxon>
        <taxon>Fungi</taxon>
        <taxon>Dikarya</taxon>
        <taxon>Basidiomycota</taxon>
        <taxon>Agaricomycotina</taxon>
        <taxon>Agaricomycetes</taxon>
        <taxon>Russulales</taxon>
        <taxon>Auriscalpiaceae</taxon>
        <taxon>Auriscalpium</taxon>
    </lineage>
</organism>
<dbReference type="EMBL" id="MU276295">
    <property type="protein sequence ID" value="KAI0039515.1"/>
    <property type="molecule type" value="Genomic_DNA"/>
</dbReference>
<reference evidence="1" key="2">
    <citation type="journal article" date="2022" name="New Phytol.">
        <title>Evolutionary transition to the ectomycorrhizal habit in the genomes of a hyperdiverse lineage of mushroom-forming fungi.</title>
        <authorList>
            <person name="Looney B."/>
            <person name="Miyauchi S."/>
            <person name="Morin E."/>
            <person name="Drula E."/>
            <person name="Courty P.E."/>
            <person name="Kohler A."/>
            <person name="Kuo A."/>
            <person name="LaButti K."/>
            <person name="Pangilinan J."/>
            <person name="Lipzen A."/>
            <person name="Riley R."/>
            <person name="Andreopoulos W."/>
            <person name="He G."/>
            <person name="Johnson J."/>
            <person name="Nolan M."/>
            <person name="Tritt A."/>
            <person name="Barry K.W."/>
            <person name="Grigoriev I.V."/>
            <person name="Nagy L.G."/>
            <person name="Hibbett D."/>
            <person name="Henrissat B."/>
            <person name="Matheny P.B."/>
            <person name="Labbe J."/>
            <person name="Martin F.M."/>
        </authorList>
    </citation>
    <scope>NUCLEOTIDE SEQUENCE</scope>
    <source>
        <strain evidence="1">FP105234-sp</strain>
    </source>
</reference>